<dbReference type="EMBL" id="FPIP01000002">
    <property type="protein sequence ID" value="SFW21780.1"/>
    <property type="molecule type" value="Genomic_DNA"/>
</dbReference>
<dbReference type="Proteomes" id="UP000183461">
    <property type="component" value="Unassembled WGS sequence"/>
</dbReference>
<reference evidence="1 2" key="1">
    <citation type="submission" date="2016-11" db="EMBL/GenBank/DDBJ databases">
        <authorList>
            <person name="Jaros S."/>
            <person name="Januszkiewicz K."/>
            <person name="Wedrychowicz H."/>
        </authorList>
    </citation>
    <scope>NUCLEOTIDE SEQUENCE [LARGE SCALE GENOMIC DNA]</scope>
    <source>
        <strain evidence="1 2">YL228</strain>
    </source>
</reference>
<evidence type="ECO:0000313" key="1">
    <source>
        <dbReference type="EMBL" id="SFW21780.1"/>
    </source>
</evidence>
<name>A0A1K1MF89_RUMFL</name>
<proteinExistence type="predicted"/>
<sequence>MEKQRNKGKKGKEKFNDIQEIFIKQIIKGIFDTTTVGLTVTYEGEFISRTAGSIAVKKDIKWFKKLFSYTFKNRNAAYLDDKPPFIRIDVFNKAIHSINDIFGISDDDNPQLYNTLSDDEMDHKGELLYQCYCLILQIIYYNLDGDEYKKDNTLDYEKIREVFSPMIKDLFDIKSMDSLLDQKKYDDSLRLANYEPSAFDDIEITDDFARKKRRLLSGNDKKIYIDNATKYMQKMEIVLSAYNSDNNTKELARRSLYEPIYFYRSTVLSLINLKDTMKEEILDLLRKCYELFFKEDPSDIQEQKRLEFAYYIEYRAYLVDNLKALSQLVEEDKHRKTHF</sequence>
<evidence type="ECO:0000313" key="2">
    <source>
        <dbReference type="Proteomes" id="UP000183461"/>
    </source>
</evidence>
<dbReference type="AlphaFoldDB" id="A0A1K1MF89"/>
<gene>
    <name evidence="1" type="ORF">SAMN02910280_1141</name>
</gene>
<accession>A0A1K1MF89</accession>
<organism evidence="1 2">
    <name type="scientific">Ruminococcus flavefaciens</name>
    <dbReference type="NCBI Taxonomy" id="1265"/>
    <lineage>
        <taxon>Bacteria</taxon>
        <taxon>Bacillati</taxon>
        <taxon>Bacillota</taxon>
        <taxon>Clostridia</taxon>
        <taxon>Eubacteriales</taxon>
        <taxon>Oscillospiraceae</taxon>
        <taxon>Ruminococcus</taxon>
    </lineage>
</organism>
<dbReference type="RefSeq" id="WP_072299510.1">
    <property type="nucleotide sequence ID" value="NZ_FPIP01000002.1"/>
</dbReference>
<protein>
    <submittedName>
        <fullName evidence="1">Uncharacterized protein</fullName>
    </submittedName>
</protein>